<comment type="similarity">
    <text evidence="2">Belongs to the cytochrome ubiquinol oxidase subunit 2 family.</text>
</comment>
<dbReference type="PANTHER" id="PTHR43141">
    <property type="entry name" value="CYTOCHROME BD2 SUBUNIT II"/>
    <property type="match status" value="1"/>
</dbReference>
<keyword evidence="5 7" id="KW-1133">Transmembrane helix</keyword>
<protein>
    <submittedName>
        <fullName evidence="8">Cytochrome d ubiquinol oxidase subunit II</fullName>
    </submittedName>
</protein>
<feature type="transmembrane region" description="Helical" evidence="7">
    <location>
        <begin position="189"/>
        <end position="210"/>
    </location>
</feature>
<evidence type="ECO:0000313" key="8">
    <source>
        <dbReference type="EMBL" id="MDL2406215.1"/>
    </source>
</evidence>
<sequence length="331" mass="36441">MVLYWVAFLAVVTLLYVLLDGFDLGVGILSAGAASDANRNAMMNAIAPVWDGNETWLVAIGVVLWGAFPVAYATLLSAFYLPLLFMLAGLILRGVAFEFRHRTRRWRWLWDASFAVGSLVAAFMQGVTVGALVEGVPIANGRYSGGEFGWLSTFSILCGIGLCVGYCLLGASWLVRKCDGEVRDLSHRFIPRLSIGLFVFLLAVFAFALLKDLRIMDRWVERPFLLVFPAVGAVAAIRLATGIQRRSDRVPFPMVSLIFAAAFATLAISFWPYMIPFSITIDAAAAPHSSLAFMFWGVGLFVFPLTLIHTAINYSVFRKIPPPPKTEMNKK</sequence>
<keyword evidence="3" id="KW-1003">Cell membrane</keyword>
<comment type="subcellular location">
    <subcellularLocation>
        <location evidence="1">Cell membrane</location>
        <topology evidence="1">Multi-pass membrane protein</topology>
    </subcellularLocation>
</comment>
<feature type="transmembrane region" description="Helical" evidence="7">
    <location>
        <begin position="252"/>
        <end position="273"/>
    </location>
</feature>
<dbReference type="PANTHER" id="PTHR43141:SF4">
    <property type="entry name" value="CYTOCHROME BD2 SUBUNIT II"/>
    <property type="match status" value="1"/>
</dbReference>
<name>A0ABT7KC68_9HYPH</name>
<feature type="transmembrane region" description="Helical" evidence="7">
    <location>
        <begin position="293"/>
        <end position="316"/>
    </location>
</feature>
<gene>
    <name evidence="8" type="primary">cydB</name>
    <name evidence="8" type="ORF">PY650_11185</name>
</gene>
<evidence type="ECO:0000256" key="4">
    <source>
        <dbReference type="ARBA" id="ARBA00022692"/>
    </source>
</evidence>
<evidence type="ECO:0000313" key="9">
    <source>
        <dbReference type="Proteomes" id="UP001172630"/>
    </source>
</evidence>
<feature type="transmembrane region" description="Helical" evidence="7">
    <location>
        <begin position="79"/>
        <end position="96"/>
    </location>
</feature>
<reference evidence="8" key="1">
    <citation type="submission" date="2023-06" db="EMBL/GenBank/DDBJ databases">
        <title>Phylogenetic Diversity of Rhizobium strains.</title>
        <authorList>
            <person name="Moura F.T."/>
            <person name="Helene L.C.F."/>
            <person name="Hungria M."/>
        </authorList>
    </citation>
    <scope>NUCLEOTIDE SEQUENCE</scope>
    <source>
        <strain evidence="8">CCGE524</strain>
    </source>
</reference>
<accession>A0ABT7KC68</accession>
<dbReference type="EMBL" id="JARFYN010000011">
    <property type="protein sequence ID" value="MDL2406215.1"/>
    <property type="molecule type" value="Genomic_DNA"/>
</dbReference>
<keyword evidence="6 7" id="KW-0472">Membrane</keyword>
<organism evidence="8 9">
    <name type="scientific">Rhizobium calliandrae</name>
    <dbReference type="NCBI Taxonomy" id="1312182"/>
    <lineage>
        <taxon>Bacteria</taxon>
        <taxon>Pseudomonadati</taxon>
        <taxon>Pseudomonadota</taxon>
        <taxon>Alphaproteobacteria</taxon>
        <taxon>Hyphomicrobiales</taxon>
        <taxon>Rhizobiaceae</taxon>
        <taxon>Rhizobium/Agrobacterium group</taxon>
        <taxon>Rhizobium</taxon>
    </lineage>
</organism>
<evidence type="ECO:0000256" key="2">
    <source>
        <dbReference type="ARBA" id="ARBA00007543"/>
    </source>
</evidence>
<evidence type="ECO:0000256" key="6">
    <source>
        <dbReference type="ARBA" id="ARBA00023136"/>
    </source>
</evidence>
<keyword evidence="9" id="KW-1185">Reference proteome</keyword>
<dbReference type="InterPro" id="IPR003317">
    <property type="entry name" value="Cyt-d_oxidase_su2"/>
</dbReference>
<evidence type="ECO:0000256" key="7">
    <source>
        <dbReference type="SAM" id="Phobius"/>
    </source>
</evidence>
<feature type="transmembrane region" description="Helical" evidence="7">
    <location>
        <begin position="108"/>
        <end position="128"/>
    </location>
</feature>
<feature type="transmembrane region" description="Helical" evidence="7">
    <location>
        <begin position="222"/>
        <end position="240"/>
    </location>
</feature>
<keyword evidence="4 7" id="KW-0812">Transmembrane</keyword>
<evidence type="ECO:0000256" key="3">
    <source>
        <dbReference type="ARBA" id="ARBA00022475"/>
    </source>
</evidence>
<comment type="caution">
    <text evidence="8">The sequence shown here is derived from an EMBL/GenBank/DDBJ whole genome shotgun (WGS) entry which is preliminary data.</text>
</comment>
<dbReference type="Pfam" id="PF02322">
    <property type="entry name" value="Cyt_bd_oxida_II"/>
    <property type="match status" value="1"/>
</dbReference>
<evidence type="ECO:0000256" key="5">
    <source>
        <dbReference type="ARBA" id="ARBA00022989"/>
    </source>
</evidence>
<feature type="transmembrane region" description="Helical" evidence="7">
    <location>
        <begin position="6"/>
        <end position="34"/>
    </location>
</feature>
<dbReference type="RefSeq" id="WP_285879280.1">
    <property type="nucleotide sequence ID" value="NZ_JARFYN010000011.1"/>
</dbReference>
<proteinExistence type="inferred from homology"/>
<feature type="transmembrane region" description="Helical" evidence="7">
    <location>
        <begin position="148"/>
        <end position="169"/>
    </location>
</feature>
<dbReference type="Proteomes" id="UP001172630">
    <property type="component" value="Unassembled WGS sequence"/>
</dbReference>
<dbReference type="NCBIfam" id="TIGR00203">
    <property type="entry name" value="cydB"/>
    <property type="match status" value="1"/>
</dbReference>
<evidence type="ECO:0000256" key="1">
    <source>
        <dbReference type="ARBA" id="ARBA00004651"/>
    </source>
</evidence>